<evidence type="ECO:0000256" key="3">
    <source>
        <dbReference type="SAM" id="SignalP"/>
    </source>
</evidence>
<dbReference type="Gramene" id="PRQ29005">
    <property type="protein sequence ID" value="PRQ29005"/>
    <property type="gene ID" value="RchiOBHm_Chr5g0009131"/>
</dbReference>
<keyword evidence="3" id="KW-0732">Signal</keyword>
<dbReference type="Proteomes" id="UP000238479">
    <property type="component" value="Chromosome 5"/>
</dbReference>
<sequence>MRVAASHLIPILFLFPAFFPSLSETTTDDSSSSVVSQLHQFKLKIAHLESVLAESVRNLNERIDQIEQREKRIDYMSQKIHHLQSLLSTLKEHSLHGDQRLNALEEEVRRLWAASRKNNFDIHVLESKAQDAEERLEMVTSKAKKMNDMVTEQWIQLQRLQQALHIQQSRTLRVQRQVSYTRCTFLKFFNNLLDDHLLKLLGSNVRSFFSRTLHQLERVFIAFKRSHHKLQHSIKEALEKNEFTAALANEELVFYVATALIILPIMMAWMFLSSKFQASCSIDVTYMHSQTYTSPEGE</sequence>
<protein>
    <recommendedName>
        <fullName evidence="6">Tropomyosin</fullName>
    </recommendedName>
</protein>
<dbReference type="STRING" id="74649.A0A2P6Q496"/>
<evidence type="ECO:0000313" key="4">
    <source>
        <dbReference type="EMBL" id="PRQ29005.1"/>
    </source>
</evidence>
<dbReference type="OMA" id="FPLMSAW"/>
<feature type="transmembrane region" description="Helical" evidence="2">
    <location>
        <begin position="252"/>
        <end position="272"/>
    </location>
</feature>
<dbReference type="PANTHER" id="PTHR34360:SF2">
    <property type="entry name" value="MYOSIN HEAVY CHAIN-LIKE PROTEIN"/>
    <property type="match status" value="1"/>
</dbReference>
<proteinExistence type="predicted"/>
<name>A0A2P6Q496_ROSCH</name>
<gene>
    <name evidence="4" type="ORF">RchiOBHm_Chr5g0009131</name>
</gene>
<keyword evidence="1" id="KW-0175">Coiled coil</keyword>
<evidence type="ECO:0000313" key="5">
    <source>
        <dbReference type="Proteomes" id="UP000238479"/>
    </source>
</evidence>
<dbReference type="EMBL" id="PDCK01000043">
    <property type="protein sequence ID" value="PRQ29005.1"/>
    <property type="molecule type" value="Genomic_DNA"/>
</dbReference>
<feature type="chain" id="PRO_5015149896" description="Tropomyosin" evidence="3">
    <location>
        <begin position="24"/>
        <end position="298"/>
    </location>
</feature>
<dbReference type="AlphaFoldDB" id="A0A2P6Q496"/>
<feature type="signal peptide" evidence="3">
    <location>
        <begin position="1"/>
        <end position="23"/>
    </location>
</feature>
<reference evidence="4 5" key="1">
    <citation type="journal article" date="2018" name="Nat. Genet.">
        <title>The Rosa genome provides new insights in the design of modern roses.</title>
        <authorList>
            <person name="Bendahmane M."/>
        </authorList>
    </citation>
    <scope>NUCLEOTIDE SEQUENCE [LARGE SCALE GENOMIC DNA]</scope>
    <source>
        <strain evidence="5">cv. Old Blush</strain>
    </source>
</reference>
<evidence type="ECO:0000256" key="2">
    <source>
        <dbReference type="SAM" id="Phobius"/>
    </source>
</evidence>
<dbReference type="OrthoDB" id="1160110at2759"/>
<keyword evidence="2" id="KW-0472">Membrane</keyword>
<evidence type="ECO:0008006" key="6">
    <source>
        <dbReference type="Google" id="ProtNLM"/>
    </source>
</evidence>
<keyword evidence="2" id="KW-0812">Transmembrane</keyword>
<organism evidence="4 5">
    <name type="scientific">Rosa chinensis</name>
    <name type="common">China rose</name>
    <dbReference type="NCBI Taxonomy" id="74649"/>
    <lineage>
        <taxon>Eukaryota</taxon>
        <taxon>Viridiplantae</taxon>
        <taxon>Streptophyta</taxon>
        <taxon>Embryophyta</taxon>
        <taxon>Tracheophyta</taxon>
        <taxon>Spermatophyta</taxon>
        <taxon>Magnoliopsida</taxon>
        <taxon>eudicotyledons</taxon>
        <taxon>Gunneridae</taxon>
        <taxon>Pentapetalae</taxon>
        <taxon>rosids</taxon>
        <taxon>fabids</taxon>
        <taxon>Rosales</taxon>
        <taxon>Rosaceae</taxon>
        <taxon>Rosoideae</taxon>
        <taxon>Rosoideae incertae sedis</taxon>
        <taxon>Rosa</taxon>
    </lineage>
</organism>
<comment type="caution">
    <text evidence="4">The sequence shown here is derived from an EMBL/GenBank/DDBJ whole genome shotgun (WGS) entry which is preliminary data.</text>
</comment>
<keyword evidence="2" id="KW-1133">Transmembrane helix</keyword>
<feature type="coiled-coil region" evidence="1">
    <location>
        <begin position="122"/>
        <end position="149"/>
    </location>
</feature>
<dbReference type="PANTHER" id="PTHR34360">
    <property type="entry name" value="OS08G0519400 PROTEIN"/>
    <property type="match status" value="1"/>
</dbReference>
<keyword evidence="5" id="KW-1185">Reference proteome</keyword>
<evidence type="ECO:0000256" key="1">
    <source>
        <dbReference type="SAM" id="Coils"/>
    </source>
</evidence>
<accession>A0A2P6Q496</accession>